<evidence type="ECO:0000256" key="4">
    <source>
        <dbReference type="ARBA" id="ARBA00022840"/>
    </source>
</evidence>
<dbReference type="GO" id="GO:0016887">
    <property type="term" value="F:ATP hydrolysis activity"/>
    <property type="evidence" value="ECO:0007669"/>
    <property type="project" value="InterPro"/>
</dbReference>
<sequence>MHISARDFSYRHASRRKPALSNVNLSIAPGEKILMLGTSGSGKSTLLAAIAGVLGAEDGDSSGRLEVSGTVGMVLQDPDSQVIASRVGDDVAFGCENLNIARDEIWQRVTESLALVGLDLPLDHPTAELSGGQKQRLALAGVLAMGAEILVLDEPTANLDPAGVAEVVAAVEHVAYHTNATIIIVEHRVATWQSVVERCVVLADADSGSSVLFDAPLATVVSEHGKELAEAGIWVPGFDPEFSHVPGSVAVAEASTSEAAITLTDVVTGWNTPLNPHFPITATIPAGVSTVITGPNGAGKTTLLLSMCGLLPLHSGDIAIAESIAAPLGPQPDRWSSRELATRMGYVFQDPEHQFVARTVLEELTTSAVVLGMDKAEAEDKSQEILSRLRLDHLSAANPFTLSGGQKRRLSVATTLVLAPSIVFLDEPTFGQDRTTFIELVQLLRQLSEAGTTVVSISHDELFVSAMSDNHLHLNPRGSQ</sequence>
<keyword evidence="4" id="KW-0067">ATP-binding</keyword>
<dbReference type="InterPro" id="IPR017871">
    <property type="entry name" value="ABC_transporter-like_CS"/>
</dbReference>
<dbReference type="Gene3D" id="3.40.50.300">
    <property type="entry name" value="P-loop containing nucleotide triphosphate hydrolases"/>
    <property type="match status" value="2"/>
</dbReference>
<dbReference type="PROSITE" id="PS00211">
    <property type="entry name" value="ABC_TRANSPORTER_1"/>
    <property type="match status" value="2"/>
</dbReference>
<accession>A0A0G3H2Y4</accession>
<keyword evidence="3" id="KW-0547">Nucleotide-binding</keyword>
<dbReference type="SUPFAM" id="SSF52540">
    <property type="entry name" value="P-loop containing nucleoside triphosphate hydrolases"/>
    <property type="match status" value="2"/>
</dbReference>
<keyword evidence="2" id="KW-0813">Transport</keyword>
<dbReference type="SMART" id="SM00382">
    <property type="entry name" value="AAA"/>
    <property type="match status" value="2"/>
</dbReference>
<dbReference type="GO" id="GO:0043190">
    <property type="term" value="C:ATP-binding cassette (ABC) transporter complex"/>
    <property type="evidence" value="ECO:0007669"/>
    <property type="project" value="TreeGrafter"/>
</dbReference>
<dbReference type="EMBL" id="CP011542">
    <property type="protein sequence ID" value="AKK05497.1"/>
    <property type="molecule type" value="Genomic_DNA"/>
</dbReference>
<evidence type="ECO:0000259" key="5">
    <source>
        <dbReference type="PROSITE" id="PS50893"/>
    </source>
</evidence>
<keyword evidence="6" id="KW-0378">Hydrolase</keyword>
<feature type="domain" description="ABC transporter" evidence="5">
    <location>
        <begin position="261"/>
        <end position="480"/>
    </location>
</feature>
<dbReference type="PROSITE" id="PS50893">
    <property type="entry name" value="ABC_TRANSPORTER_2"/>
    <property type="match status" value="2"/>
</dbReference>
<evidence type="ECO:0000313" key="6">
    <source>
        <dbReference type="EMBL" id="AKK05497.1"/>
    </source>
</evidence>
<dbReference type="PANTHER" id="PTHR43553">
    <property type="entry name" value="HEAVY METAL TRANSPORTER"/>
    <property type="match status" value="1"/>
</dbReference>
<dbReference type="KEGG" id="cmv:CMUST_05805"/>
<dbReference type="STRING" id="571915.CMUST_05805"/>
<name>A0A0G3H2Y4_9CORY</name>
<evidence type="ECO:0000256" key="3">
    <source>
        <dbReference type="ARBA" id="ARBA00022741"/>
    </source>
</evidence>
<dbReference type="EC" id="3.6.3.-" evidence="6"/>
<feature type="domain" description="ABC transporter" evidence="5">
    <location>
        <begin position="3"/>
        <end position="229"/>
    </location>
</feature>
<organism evidence="6 7">
    <name type="scientific">Corynebacterium mustelae</name>
    <dbReference type="NCBI Taxonomy" id="571915"/>
    <lineage>
        <taxon>Bacteria</taxon>
        <taxon>Bacillati</taxon>
        <taxon>Actinomycetota</taxon>
        <taxon>Actinomycetes</taxon>
        <taxon>Mycobacteriales</taxon>
        <taxon>Corynebacteriaceae</taxon>
        <taxon>Corynebacterium</taxon>
    </lineage>
</organism>
<dbReference type="Proteomes" id="UP000035199">
    <property type="component" value="Chromosome"/>
</dbReference>
<dbReference type="InterPro" id="IPR003593">
    <property type="entry name" value="AAA+_ATPase"/>
</dbReference>
<dbReference type="PATRIC" id="fig|571915.4.peg.1234"/>
<comment type="similarity">
    <text evidence="1">Belongs to the ABC transporter superfamily.</text>
</comment>
<dbReference type="InterPro" id="IPR027417">
    <property type="entry name" value="P-loop_NTPase"/>
</dbReference>
<dbReference type="InterPro" id="IPR050095">
    <property type="entry name" value="ECF_ABC_transporter_ATP-bd"/>
</dbReference>
<reference evidence="6 7" key="1">
    <citation type="journal article" date="2015" name="Genome Announc.">
        <title>Complete Genome Sequence of the Type Strain Corynebacterium mustelae DSM 45274, Isolated from Various Tissues of a Male Ferret with Lethal Sepsis.</title>
        <authorList>
            <person name="Ruckert C."/>
            <person name="Eimer J."/>
            <person name="Winkler A."/>
            <person name="Tauch A."/>
        </authorList>
    </citation>
    <scope>NUCLEOTIDE SEQUENCE [LARGE SCALE GENOMIC DNA]</scope>
    <source>
        <strain evidence="6 7">DSM 45274</strain>
    </source>
</reference>
<dbReference type="GO" id="GO:0005524">
    <property type="term" value="F:ATP binding"/>
    <property type="evidence" value="ECO:0007669"/>
    <property type="project" value="UniProtKB-KW"/>
</dbReference>
<dbReference type="Pfam" id="PF00005">
    <property type="entry name" value="ABC_tran"/>
    <property type="match status" value="2"/>
</dbReference>
<protein>
    <submittedName>
        <fullName evidence="6">ABC-type cobalt transport system, ATPase component</fullName>
        <ecNumber evidence="6">3.6.3.-</ecNumber>
    </submittedName>
</protein>
<evidence type="ECO:0000313" key="7">
    <source>
        <dbReference type="Proteomes" id="UP000035199"/>
    </source>
</evidence>
<dbReference type="InterPro" id="IPR003439">
    <property type="entry name" value="ABC_transporter-like_ATP-bd"/>
</dbReference>
<dbReference type="GO" id="GO:0042626">
    <property type="term" value="F:ATPase-coupled transmembrane transporter activity"/>
    <property type="evidence" value="ECO:0007669"/>
    <property type="project" value="TreeGrafter"/>
</dbReference>
<keyword evidence="7" id="KW-1185">Reference proteome</keyword>
<evidence type="ECO:0000256" key="2">
    <source>
        <dbReference type="ARBA" id="ARBA00022448"/>
    </source>
</evidence>
<reference evidence="7" key="2">
    <citation type="submission" date="2015-05" db="EMBL/GenBank/DDBJ databases">
        <title>Complete genome sequence of Corynebacterium mustelae DSM 45274, isolated from various tissues of a male ferret with lethal sepsis.</title>
        <authorList>
            <person name="Ruckert C."/>
            <person name="Albersmeier A."/>
            <person name="Winkler A."/>
            <person name="Tauch A."/>
        </authorList>
    </citation>
    <scope>NUCLEOTIDE SEQUENCE [LARGE SCALE GENOMIC DNA]</scope>
    <source>
        <strain evidence="7">DSM 45274</strain>
    </source>
</reference>
<dbReference type="CDD" id="cd03225">
    <property type="entry name" value="ABC_cobalt_CbiO_domain1"/>
    <property type="match status" value="2"/>
</dbReference>
<proteinExistence type="inferred from homology"/>
<dbReference type="AlphaFoldDB" id="A0A0G3H2Y4"/>
<gene>
    <name evidence="6" type="ORF">CMUST_05805</name>
</gene>
<dbReference type="InterPro" id="IPR015856">
    <property type="entry name" value="ABC_transpr_CbiO/EcfA_su"/>
</dbReference>
<evidence type="ECO:0000256" key="1">
    <source>
        <dbReference type="ARBA" id="ARBA00005417"/>
    </source>
</evidence>